<protein>
    <recommendedName>
        <fullName evidence="11">Endoplasmic reticulum transmembrane protein</fullName>
    </recommendedName>
</protein>
<dbReference type="InterPro" id="IPR008417">
    <property type="entry name" value="BAP29/BAP31"/>
</dbReference>
<dbReference type="InterPro" id="IPR041672">
    <property type="entry name" value="Bap31/Bap29_C"/>
</dbReference>
<evidence type="ECO:0000256" key="1">
    <source>
        <dbReference type="ARBA" id="ARBA00004477"/>
    </source>
</evidence>
<sequence length="210" mass="24917">MSLFYQIVFVILAAEMALFTLLIAPLPLSLKRQFLIWMSKSPVIAQAKQWLKIVFVYVFIMFLDSLNRTMRKEDANPTDHHHDPYHRARLFYDQRNLYLTGAVLFLSLLLNRFFSMITELVTNESKAEVLKQQAAKQSKEYMRLLDKEQDREKEIADLKKELEEAKKQIREVEIVKKQAKQTHDEYMRLTDRYVELERKLGGSDDARKSR</sequence>
<evidence type="ECO:0000256" key="10">
    <source>
        <dbReference type="ARBA" id="ARBA00023136"/>
    </source>
</evidence>
<reference evidence="15 16" key="1">
    <citation type="submission" date="2009-08" db="EMBL/GenBank/DDBJ databases">
        <title>The Genome Sequence of Spizellomyces punctatus strain DAOM BR117.</title>
        <authorList>
            <consortium name="The Broad Institute Genome Sequencing Platform"/>
            <person name="Russ C."/>
            <person name="Cuomo C."/>
            <person name="Shea T."/>
            <person name="Young S.K."/>
            <person name="Zeng Q."/>
            <person name="Koehrsen M."/>
            <person name="Haas B."/>
            <person name="Borodovsky M."/>
            <person name="Guigo R."/>
            <person name="Alvarado L."/>
            <person name="Berlin A."/>
            <person name="Bochicchio J."/>
            <person name="Borenstein D."/>
            <person name="Chapman S."/>
            <person name="Chen Z."/>
            <person name="Engels R."/>
            <person name="Freedman E."/>
            <person name="Gellesch M."/>
            <person name="Goldberg J."/>
            <person name="Griggs A."/>
            <person name="Gujja S."/>
            <person name="Heiman D."/>
            <person name="Hepburn T."/>
            <person name="Howarth C."/>
            <person name="Jen D."/>
            <person name="Larson L."/>
            <person name="Lewis B."/>
            <person name="Mehta T."/>
            <person name="Park D."/>
            <person name="Pearson M."/>
            <person name="Roberts A."/>
            <person name="Saif S."/>
            <person name="Shenoy N."/>
            <person name="Sisk P."/>
            <person name="Stolte C."/>
            <person name="Sykes S."/>
            <person name="Thomson T."/>
            <person name="Walk T."/>
            <person name="White J."/>
            <person name="Yandava C."/>
            <person name="Burger G."/>
            <person name="Gray M.W."/>
            <person name="Holland P.W.H."/>
            <person name="King N."/>
            <person name="Lang F.B.F."/>
            <person name="Roger A.J."/>
            <person name="Ruiz-Trillo I."/>
            <person name="Lander E."/>
            <person name="Nusbaum C."/>
        </authorList>
    </citation>
    <scope>NUCLEOTIDE SEQUENCE [LARGE SCALE GENOMIC DNA]</scope>
    <source>
        <strain evidence="15 16">DAOM BR117</strain>
    </source>
</reference>
<keyword evidence="10 11" id="KW-0472">Membrane</keyword>
<proteinExistence type="inferred from homology"/>
<evidence type="ECO:0000256" key="8">
    <source>
        <dbReference type="ARBA" id="ARBA00022989"/>
    </source>
</evidence>
<dbReference type="FunCoup" id="A0A0L0HNZ2">
    <property type="interactions" value="185"/>
</dbReference>
<dbReference type="GO" id="GO:0070973">
    <property type="term" value="P:protein localization to endoplasmic reticulum exit site"/>
    <property type="evidence" value="ECO:0007669"/>
    <property type="project" value="UniProtKB-UniRule"/>
</dbReference>
<keyword evidence="9 12" id="KW-0175">Coiled coil</keyword>
<dbReference type="Pfam" id="PF05529">
    <property type="entry name" value="Bap31"/>
    <property type="match status" value="1"/>
</dbReference>
<name>A0A0L0HNZ2_SPIPD</name>
<dbReference type="AlphaFoldDB" id="A0A0L0HNZ2"/>
<keyword evidence="8 11" id="KW-1133">Transmembrane helix</keyword>
<dbReference type="GO" id="GO:0006886">
    <property type="term" value="P:intracellular protein transport"/>
    <property type="evidence" value="ECO:0007669"/>
    <property type="project" value="UniProtKB-UniRule"/>
</dbReference>
<feature type="domain" description="Bap31/Bap29 cytoplasmic coiled-coil" evidence="14">
    <location>
        <begin position="153"/>
        <end position="200"/>
    </location>
</feature>
<keyword evidence="4 11" id="KW-0812">Transmembrane</keyword>
<dbReference type="PANTHER" id="PTHR12701">
    <property type="entry name" value="BCR-ASSOCIATED PROTEIN, BAP"/>
    <property type="match status" value="1"/>
</dbReference>
<feature type="transmembrane region" description="Helical" evidence="11">
    <location>
        <begin position="50"/>
        <end position="66"/>
    </location>
</feature>
<dbReference type="GO" id="GO:0005789">
    <property type="term" value="C:endoplasmic reticulum membrane"/>
    <property type="evidence" value="ECO:0007669"/>
    <property type="project" value="UniProtKB-SubCell"/>
</dbReference>
<dbReference type="VEuPathDB" id="FungiDB:SPPG_01750"/>
<comment type="similarity">
    <text evidence="2 11">Belongs to the BCAP29/BCAP31 family.</text>
</comment>
<keyword evidence="7 11" id="KW-0653">Protein transport</keyword>
<feature type="coiled-coil region" evidence="12">
    <location>
        <begin position="127"/>
        <end position="199"/>
    </location>
</feature>
<comment type="subcellular location">
    <subcellularLocation>
        <location evidence="1 11">Endoplasmic reticulum membrane</location>
        <topology evidence="1 11">Multi-pass membrane protein</topology>
    </subcellularLocation>
</comment>
<keyword evidence="5 11" id="KW-0256">Endoplasmic reticulum</keyword>
<evidence type="ECO:0000313" key="15">
    <source>
        <dbReference type="EMBL" id="KND02665.1"/>
    </source>
</evidence>
<evidence type="ECO:0000256" key="9">
    <source>
        <dbReference type="ARBA" id="ARBA00023054"/>
    </source>
</evidence>
<evidence type="ECO:0000256" key="12">
    <source>
        <dbReference type="SAM" id="Coils"/>
    </source>
</evidence>
<evidence type="ECO:0000259" key="13">
    <source>
        <dbReference type="Pfam" id="PF05529"/>
    </source>
</evidence>
<dbReference type="Pfam" id="PF18035">
    <property type="entry name" value="Bap31_Bap29_C"/>
    <property type="match status" value="1"/>
</dbReference>
<evidence type="ECO:0000256" key="4">
    <source>
        <dbReference type="ARBA" id="ARBA00022692"/>
    </source>
</evidence>
<comment type="function">
    <text evidence="11">May play a role in anterograde transport of membrane proteins from the endoplasmic reticulum to the Golgi.</text>
</comment>
<dbReference type="OMA" id="EMGLFML"/>
<dbReference type="InterPro" id="IPR040463">
    <property type="entry name" value="BAP29/BAP31_N"/>
</dbReference>
<evidence type="ECO:0000313" key="16">
    <source>
        <dbReference type="Proteomes" id="UP000053201"/>
    </source>
</evidence>
<dbReference type="PANTHER" id="PTHR12701:SF20">
    <property type="entry name" value="ENDOPLASMIC RETICULUM TRANSMEMBRANE PROTEIN"/>
    <property type="match status" value="1"/>
</dbReference>
<feature type="transmembrane region" description="Helical" evidence="11">
    <location>
        <begin position="7"/>
        <end position="30"/>
    </location>
</feature>
<gene>
    <name evidence="15" type="ORF">SPPG_01750</name>
</gene>
<keyword evidence="16" id="KW-1185">Reference proteome</keyword>
<evidence type="ECO:0000256" key="3">
    <source>
        <dbReference type="ARBA" id="ARBA00022448"/>
    </source>
</evidence>
<organism evidence="15 16">
    <name type="scientific">Spizellomyces punctatus (strain DAOM BR117)</name>
    <dbReference type="NCBI Taxonomy" id="645134"/>
    <lineage>
        <taxon>Eukaryota</taxon>
        <taxon>Fungi</taxon>
        <taxon>Fungi incertae sedis</taxon>
        <taxon>Chytridiomycota</taxon>
        <taxon>Chytridiomycota incertae sedis</taxon>
        <taxon>Chytridiomycetes</taxon>
        <taxon>Spizellomycetales</taxon>
        <taxon>Spizellomycetaceae</taxon>
        <taxon>Spizellomyces</taxon>
    </lineage>
</organism>
<dbReference type="eggNOG" id="KOG1962">
    <property type="taxonomic scope" value="Eukaryota"/>
</dbReference>
<feature type="domain" description="BAP29/BAP31 transmembrane" evidence="13">
    <location>
        <begin position="1"/>
        <end position="128"/>
    </location>
</feature>
<evidence type="ECO:0000256" key="5">
    <source>
        <dbReference type="ARBA" id="ARBA00022824"/>
    </source>
</evidence>
<keyword evidence="3 11" id="KW-0813">Transport</keyword>
<dbReference type="GO" id="GO:0006888">
    <property type="term" value="P:endoplasmic reticulum to Golgi vesicle-mediated transport"/>
    <property type="evidence" value="ECO:0007669"/>
    <property type="project" value="UniProtKB-UniRule"/>
</dbReference>
<dbReference type="OrthoDB" id="435607at2759"/>
<evidence type="ECO:0000259" key="14">
    <source>
        <dbReference type="Pfam" id="PF18035"/>
    </source>
</evidence>
<evidence type="ECO:0000256" key="11">
    <source>
        <dbReference type="RuleBase" id="RU367026"/>
    </source>
</evidence>
<evidence type="ECO:0000256" key="2">
    <source>
        <dbReference type="ARBA" id="ARBA00007956"/>
    </source>
</evidence>
<dbReference type="STRING" id="645134.A0A0L0HNZ2"/>
<keyword evidence="6 11" id="KW-0931">ER-Golgi transport</keyword>
<evidence type="ECO:0000256" key="6">
    <source>
        <dbReference type="ARBA" id="ARBA00022892"/>
    </source>
</evidence>
<feature type="transmembrane region" description="Helical" evidence="11">
    <location>
        <begin position="97"/>
        <end position="114"/>
    </location>
</feature>
<dbReference type="InParanoid" id="A0A0L0HNZ2"/>
<evidence type="ECO:0000256" key="7">
    <source>
        <dbReference type="ARBA" id="ARBA00022927"/>
    </source>
</evidence>
<dbReference type="EMBL" id="KQ257452">
    <property type="protein sequence ID" value="KND02665.1"/>
    <property type="molecule type" value="Genomic_DNA"/>
</dbReference>
<dbReference type="RefSeq" id="XP_016610704.1">
    <property type="nucleotide sequence ID" value="XM_016750065.1"/>
</dbReference>
<dbReference type="GeneID" id="27685392"/>
<accession>A0A0L0HNZ2</accession>
<dbReference type="Proteomes" id="UP000053201">
    <property type="component" value="Unassembled WGS sequence"/>
</dbReference>